<dbReference type="EMBL" id="CM051397">
    <property type="protein sequence ID" value="KAJ4720526.1"/>
    <property type="molecule type" value="Genomic_DNA"/>
</dbReference>
<comment type="caution">
    <text evidence="1">The sequence shown here is derived from an EMBL/GenBank/DDBJ whole genome shotgun (WGS) entry which is preliminary data.</text>
</comment>
<proteinExistence type="predicted"/>
<gene>
    <name evidence="1" type="ORF">OWV82_008341</name>
</gene>
<organism evidence="1 2">
    <name type="scientific">Melia azedarach</name>
    <name type="common">Chinaberry tree</name>
    <dbReference type="NCBI Taxonomy" id="155640"/>
    <lineage>
        <taxon>Eukaryota</taxon>
        <taxon>Viridiplantae</taxon>
        <taxon>Streptophyta</taxon>
        <taxon>Embryophyta</taxon>
        <taxon>Tracheophyta</taxon>
        <taxon>Spermatophyta</taxon>
        <taxon>Magnoliopsida</taxon>
        <taxon>eudicotyledons</taxon>
        <taxon>Gunneridae</taxon>
        <taxon>Pentapetalae</taxon>
        <taxon>rosids</taxon>
        <taxon>malvids</taxon>
        <taxon>Sapindales</taxon>
        <taxon>Meliaceae</taxon>
        <taxon>Melia</taxon>
    </lineage>
</organism>
<sequence>MAVYTKIFLKFPYKFWPTGNGTEFFLYAHTRRGYFPIWQHLDTELPGSNILFTTVTDEESRRIEKQSDEQTKAELMVVLKKLFGNKIPEPQTILVPRWFSNRFYRGSYSNWPNGYTQERYNDLKEPVGPIYFAGEHTNATYIGYADGAYFSGITTAKDLISCLRKSCKGRHI</sequence>
<evidence type="ECO:0000313" key="1">
    <source>
        <dbReference type="EMBL" id="KAJ4720526.1"/>
    </source>
</evidence>
<dbReference type="Proteomes" id="UP001164539">
    <property type="component" value="Chromosome 4"/>
</dbReference>
<name>A0ACC1YAQ6_MELAZ</name>
<keyword evidence="2" id="KW-1185">Reference proteome</keyword>
<accession>A0ACC1YAQ6</accession>
<evidence type="ECO:0000313" key="2">
    <source>
        <dbReference type="Proteomes" id="UP001164539"/>
    </source>
</evidence>
<protein>
    <submittedName>
        <fullName evidence="1">Polyamine oxidase 1</fullName>
    </submittedName>
</protein>
<reference evidence="1 2" key="1">
    <citation type="journal article" date="2023" name="Science">
        <title>Complex scaffold remodeling in plant triterpene biosynthesis.</title>
        <authorList>
            <person name="De La Pena R."/>
            <person name="Hodgson H."/>
            <person name="Liu J.C."/>
            <person name="Stephenson M.J."/>
            <person name="Martin A.C."/>
            <person name="Owen C."/>
            <person name="Harkess A."/>
            <person name="Leebens-Mack J."/>
            <person name="Jimenez L.E."/>
            <person name="Osbourn A."/>
            <person name="Sattely E.S."/>
        </authorList>
    </citation>
    <scope>NUCLEOTIDE SEQUENCE [LARGE SCALE GENOMIC DNA]</scope>
    <source>
        <strain evidence="2">cv. JPN11</strain>
        <tissue evidence="1">Leaf</tissue>
    </source>
</reference>